<keyword evidence="2" id="KW-1185">Reference proteome</keyword>
<dbReference type="AlphaFoldDB" id="A0A5J5QVQ4"/>
<dbReference type="InterPro" id="IPR044187">
    <property type="entry name" value="At3g01520-like_plant"/>
</dbReference>
<dbReference type="PANTHER" id="PTHR47710">
    <property type="entry name" value="ADENINE NUCLEOTIDE ALPHA HYDROLASES-LIKE SUPERFAMILY PROTEIN"/>
    <property type="match status" value="1"/>
</dbReference>
<dbReference type="Gene3D" id="3.40.50.620">
    <property type="entry name" value="HUPs"/>
    <property type="match status" value="1"/>
</dbReference>
<dbReference type="PANTHER" id="PTHR47710:SF1">
    <property type="entry name" value="ADENINE NUCLEOTIDE ALPHA HYDROLASES-LIKE SUPERFAMILY PROTEIN"/>
    <property type="match status" value="1"/>
</dbReference>
<organism evidence="1 2">
    <name type="scientific">Gossypium barbadense</name>
    <name type="common">Sea Island cotton</name>
    <name type="synonym">Hibiscus barbadensis</name>
    <dbReference type="NCBI Taxonomy" id="3634"/>
    <lineage>
        <taxon>Eukaryota</taxon>
        <taxon>Viridiplantae</taxon>
        <taxon>Streptophyta</taxon>
        <taxon>Embryophyta</taxon>
        <taxon>Tracheophyta</taxon>
        <taxon>Spermatophyta</taxon>
        <taxon>Magnoliopsida</taxon>
        <taxon>eudicotyledons</taxon>
        <taxon>Gunneridae</taxon>
        <taxon>Pentapetalae</taxon>
        <taxon>rosids</taxon>
        <taxon>malvids</taxon>
        <taxon>Malvales</taxon>
        <taxon>Malvaceae</taxon>
        <taxon>Malvoideae</taxon>
        <taxon>Gossypium</taxon>
    </lineage>
</organism>
<sequence length="145" mass="16420">METTEPEANVTRIMLAVNESSIKGYPHASISSRGAFEWTIQKIVRSNTSGFKLLFLHVQAPHEDGFEDMDSIYAFPEDFKTMKHRDQTRGLHLLEYFVTRLLVKLGSRKVIQRKLSVDKRRGCGPISLLSGTEDLVLSNGLLLEL</sequence>
<evidence type="ECO:0000313" key="2">
    <source>
        <dbReference type="Proteomes" id="UP000327439"/>
    </source>
</evidence>
<name>A0A5J5QVQ4_GOSBA</name>
<protein>
    <recommendedName>
        <fullName evidence="3">UspA domain-containing protein</fullName>
    </recommendedName>
</protein>
<dbReference type="EMBL" id="CM018221">
    <property type="protein sequence ID" value="KAB2022996.1"/>
    <property type="molecule type" value="Genomic_DNA"/>
</dbReference>
<dbReference type="InterPro" id="IPR014729">
    <property type="entry name" value="Rossmann-like_a/b/a_fold"/>
</dbReference>
<dbReference type="Proteomes" id="UP000327439">
    <property type="component" value="Chromosome D07"/>
</dbReference>
<dbReference type="GO" id="GO:0016208">
    <property type="term" value="F:AMP binding"/>
    <property type="evidence" value="ECO:0007669"/>
    <property type="project" value="TreeGrafter"/>
</dbReference>
<evidence type="ECO:0008006" key="3">
    <source>
        <dbReference type="Google" id="ProtNLM"/>
    </source>
</evidence>
<proteinExistence type="predicted"/>
<dbReference type="SUPFAM" id="SSF52402">
    <property type="entry name" value="Adenine nucleotide alpha hydrolases-like"/>
    <property type="match status" value="1"/>
</dbReference>
<dbReference type="OrthoDB" id="843225at2759"/>
<reference evidence="2" key="1">
    <citation type="journal article" date="2020" name="Nat. Genet.">
        <title>Genomic diversifications of five Gossypium allopolyploid species and their impact on cotton improvement.</title>
        <authorList>
            <person name="Chen Z.J."/>
            <person name="Sreedasyam A."/>
            <person name="Ando A."/>
            <person name="Song Q."/>
            <person name="De Santiago L.M."/>
            <person name="Hulse-Kemp A.M."/>
            <person name="Ding M."/>
            <person name="Ye W."/>
            <person name="Kirkbride R.C."/>
            <person name="Jenkins J."/>
            <person name="Plott C."/>
            <person name="Lovell J."/>
            <person name="Lin Y.M."/>
            <person name="Vaughn R."/>
            <person name="Liu B."/>
            <person name="Simpson S."/>
            <person name="Scheffler B.E."/>
            <person name="Wen L."/>
            <person name="Saski C.A."/>
            <person name="Grover C.E."/>
            <person name="Hu G."/>
            <person name="Conover J.L."/>
            <person name="Carlson J.W."/>
            <person name="Shu S."/>
            <person name="Boston L.B."/>
            <person name="Williams M."/>
            <person name="Peterson D.G."/>
            <person name="McGee K."/>
            <person name="Jones D.C."/>
            <person name="Wendel J.F."/>
            <person name="Stelly D.M."/>
            <person name="Grimwood J."/>
            <person name="Schmutz J."/>
        </authorList>
    </citation>
    <scope>NUCLEOTIDE SEQUENCE [LARGE SCALE GENOMIC DNA]</scope>
    <source>
        <strain evidence="2">cv. 3-79</strain>
    </source>
</reference>
<evidence type="ECO:0000313" key="1">
    <source>
        <dbReference type="EMBL" id="KAB2022996.1"/>
    </source>
</evidence>
<gene>
    <name evidence="1" type="ORF">ES319_D07G251800v1</name>
</gene>
<accession>A0A5J5QVQ4</accession>